<feature type="region of interest" description="Disordered" evidence="1">
    <location>
        <begin position="328"/>
        <end position="348"/>
    </location>
</feature>
<feature type="chain" id="PRO_5025404276" evidence="2">
    <location>
        <begin position="18"/>
        <end position="348"/>
    </location>
</feature>
<dbReference type="OrthoDB" id="3799942at2759"/>
<reference evidence="3" key="1">
    <citation type="journal article" date="2020" name="Stud. Mycol.">
        <title>101 Dothideomycetes genomes: a test case for predicting lifestyles and emergence of pathogens.</title>
        <authorList>
            <person name="Haridas S."/>
            <person name="Albert R."/>
            <person name="Binder M."/>
            <person name="Bloem J."/>
            <person name="Labutti K."/>
            <person name="Salamov A."/>
            <person name="Andreopoulos B."/>
            <person name="Baker S."/>
            <person name="Barry K."/>
            <person name="Bills G."/>
            <person name="Bluhm B."/>
            <person name="Cannon C."/>
            <person name="Castanera R."/>
            <person name="Culley D."/>
            <person name="Daum C."/>
            <person name="Ezra D."/>
            <person name="Gonzalez J."/>
            <person name="Henrissat B."/>
            <person name="Kuo A."/>
            <person name="Liang C."/>
            <person name="Lipzen A."/>
            <person name="Lutzoni F."/>
            <person name="Magnuson J."/>
            <person name="Mondo S."/>
            <person name="Nolan M."/>
            <person name="Ohm R."/>
            <person name="Pangilinan J."/>
            <person name="Park H.-J."/>
            <person name="Ramirez L."/>
            <person name="Alfaro M."/>
            <person name="Sun H."/>
            <person name="Tritt A."/>
            <person name="Yoshinaga Y."/>
            <person name="Zwiers L.-H."/>
            <person name="Turgeon B."/>
            <person name="Goodwin S."/>
            <person name="Spatafora J."/>
            <person name="Crous P."/>
            <person name="Grigoriev I."/>
        </authorList>
    </citation>
    <scope>NUCLEOTIDE SEQUENCE</scope>
    <source>
        <strain evidence="3">CBS 379.55</strain>
    </source>
</reference>
<sequence length="348" mass="38172">MVLLFGSFLRRLTGAKAAPQNTSTGSEVPRPDTAPPQVAGGINASTTTNGAPAASFTSPTTSVTNENGSISTRRMLRPVPLMNRRHANRSQRDFSADILMEDDEGGLREGYLGTYGNIQYFQPQATDIALPCGANGLHQLACGHWIMDTSRLGEPGLPCGLNCMKPSFNAKPFHCAQCERIVQHIYFNELTEDEHRKIVTAQQAGQQAFLVAYVTEFVAKRTQLNGGLTETIMSIVNRDEYARPCLEASPPEPVKYMTPAEMWGEIDKRKRIEAFMKNNALVGGQKRVPLMAPNAAYNAKRVALAPPVSFGTPSWEHHAGSFVGPIIRERRTEDDGGSMPRKRIKMSP</sequence>
<keyword evidence="2" id="KW-0732">Signal</keyword>
<evidence type="ECO:0000313" key="3">
    <source>
        <dbReference type="EMBL" id="KAF2271620.1"/>
    </source>
</evidence>
<dbReference type="EMBL" id="ML986536">
    <property type="protein sequence ID" value="KAF2271620.1"/>
    <property type="molecule type" value="Genomic_DNA"/>
</dbReference>
<gene>
    <name evidence="3" type="ORF">EI97DRAFT_471050</name>
</gene>
<evidence type="ECO:0000313" key="4">
    <source>
        <dbReference type="Proteomes" id="UP000800097"/>
    </source>
</evidence>
<evidence type="ECO:0000256" key="1">
    <source>
        <dbReference type="SAM" id="MobiDB-lite"/>
    </source>
</evidence>
<organism evidence="3 4">
    <name type="scientific">Westerdykella ornata</name>
    <dbReference type="NCBI Taxonomy" id="318751"/>
    <lineage>
        <taxon>Eukaryota</taxon>
        <taxon>Fungi</taxon>
        <taxon>Dikarya</taxon>
        <taxon>Ascomycota</taxon>
        <taxon>Pezizomycotina</taxon>
        <taxon>Dothideomycetes</taxon>
        <taxon>Pleosporomycetidae</taxon>
        <taxon>Pleosporales</taxon>
        <taxon>Sporormiaceae</taxon>
        <taxon>Westerdykella</taxon>
    </lineage>
</organism>
<feature type="signal peptide" evidence="2">
    <location>
        <begin position="1"/>
        <end position="17"/>
    </location>
</feature>
<dbReference type="GeneID" id="54554985"/>
<keyword evidence="4" id="KW-1185">Reference proteome</keyword>
<accession>A0A6A6J4W3</accession>
<feature type="compositionally biased region" description="Polar residues" evidence="1">
    <location>
        <begin position="43"/>
        <end position="72"/>
    </location>
</feature>
<protein>
    <submittedName>
        <fullName evidence="3">Uncharacterized protein</fullName>
    </submittedName>
</protein>
<dbReference type="RefSeq" id="XP_033649159.1">
    <property type="nucleotide sequence ID" value="XM_033801810.1"/>
</dbReference>
<feature type="region of interest" description="Disordered" evidence="1">
    <location>
        <begin position="16"/>
        <end position="75"/>
    </location>
</feature>
<dbReference type="AlphaFoldDB" id="A0A6A6J4W3"/>
<evidence type="ECO:0000256" key="2">
    <source>
        <dbReference type="SAM" id="SignalP"/>
    </source>
</evidence>
<proteinExistence type="predicted"/>
<dbReference type="Proteomes" id="UP000800097">
    <property type="component" value="Unassembled WGS sequence"/>
</dbReference>
<name>A0A6A6J4W3_WESOR</name>